<dbReference type="GO" id="GO:0003677">
    <property type="term" value="F:DNA binding"/>
    <property type="evidence" value="ECO:0007669"/>
    <property type="project" value="UniProtKB-KW"/>
</dbReference>
<name>A0A2I1K6H8_9LACT</name>
<reference evidence="8 9" key="1">
    <citation type="submission" date="2017-12" db="EMBL/GenBank/DDBJ databases">
        <title>Phylogenetic diversity of female urinary microbiome.</title>
        <authorList>
            <person name="Thomas-White K."/>
            <person name="Wolfe A.J."/>
        </authorList>
    </citation>
    <scope>NUCLEOTIDE SEQUENCE [LARGE SCALE GENOMIC DNA]</scope>
    <source>
        <strain evidence="8 9">UMB0844</strain>
    </source>
</reference>
<dbReference type="AlphaFoldDB" id="A0A2I1K6H8"/>
<dbReference type="SUPFAM" id="SSF46894">
    <property type="entry name" value="C-terminal effector domain of the bipartite response regulators"/>
    <property type="match status" value="1"/>
</dbReference>
<dbReference type="InterPro" id="IPR011006">
    <property type="entry name" value="CheY-like_superfamily"/>
</dbReference>
<dbReference type="InterPro" id="IPR039420">
    <property type="entry name" value="WalR-like"/>
</dbReference>
<accession>A0A2I1K6H8</accession>
<evidence type="ECO:0000256" key="4">
    <source>
        <dbReference type="ARBA" id="ARBA00023163"/>
    </source>
</evidence>
<dbReference type="GO" id="GO:0000160">
    <property type="term" value="P:phosphorelay signal transduction system"/>
    <property type="evidence" value="ECO:0007669"/>
    <property type="project" value="InterPro"/>
</dbReference>
<dbReference type="PROSITE" id="PS50043">
    <property type="entry name" value="HTH_LUXR_2"/>
    <property type="match status" value="1"/>
</dbReference>
<keyword evidence="2" id="KW-0805">Transcription regulation</keyword>
<dbReference type="GO" id="GO:0006355">
    <property type="term" value="P:regulation of DNA-templated transcription"/>
    <property type="evidence" value="ECO:0007669"/>
    <property type="project" value="InterPro"/>
</dbReference>
<keyword evidence="1 5" id="KW-0597">Phosphoprotein</keyword>
<dbReference type="CDD" id="cd17535">
    <property type="entry name" value="REC_NarL-like"/>
    <property type="match status" value="1"/>
</dbReference>
<keyword evidence="9" id="KW-1185">Reference proteome</keyword>
<dbReference type="Pfam" id="PF00072">
    <property type="entry name" value="Response_reg"/>
    <property type="match status" value="1"/>
</dbReference>
<dbReference type="PROSITE" id="PS50110">
    <property type="entry name" value="RESPONSE_REGULATORY"/>
    <property type="match status" value="1"/>
</dbReference>
<sequence length="217" mass="24143">MRLLLADDDVLVTSGIQTIIEASTKERPDPCQIVAIAKDGQEALDAYRQCQPDIALLDIRMPGLNGIDIGRKILSEDPEARLLYLTTFLEDQYIIEAIQIGAKGYLLKTDFESLVPALEAIMKGQTVYGNAVTEKLPTYLSGKSLPSDFSNTPFVPSLTATERKLISCVAEGMNNKEIAEALHFSEGTVRNYLSVLLDKLQLRDRTQLAIYYYKHLT</sequence>
<evidence type="ECO:0000259" key="7">
    <source>
        <dbReference type="PROSITE" id="PS50110"/>
    </source>
</evidence>
<proteinExistence type="predicted"/>
<dbReference type="SMART" id="SM00448">
    <property type="entry name" value="REC"/>
    <property type="match status" value="1"/>
</dbReference>
<organism evidence="8 9">
    <name type="scientific">Aerococcus christensenii</name>
    <dbReference type="NCBI Taxonomy" id="87541"/>
    <lineage>
        <taxon>Bacteria</taxon>
        <taxon>Bacillati</taxon>
        <taxon>Bacillota</taxon>
        <taxon>Bacilli</taxon>
        <taxon>Lactobacillales</taxon>
        <taxon>Aerococcaceae</taxon>
        <taxon>Aerococcus</taxon>
    </lineage>
</organism>
<dbReference type="InterPro" id="IPR001789">
    <property type="entry name" value="Sig_transdc_resp-reg_receiver"/>
</dbReference>
<dbReference type="InterPro" id="IPR000792">
    <property type="entry name" value="Tscrpt_reg_LuxR_C"/>
</dbReference>
<dbReference type="PANTHER" id="PTHR43214">
    <property type="entry name" value="TWO-COMPONENT RESPONSE REGULATOR"/>
    <property type="match status" value="1"/>
</dbReference>
<comment type="caution">
    <text evidence="8">The sequence shown here is derived from an EMBL/GenBank/DDBJ whole genome shotgun (WGS) entry which is preliminary data.</text>
</comment>
<evidence type="ECO:0000259" key="6">
    <source>
        <dbReference type="PROSITE" id="PS50043"/>
    </source>
</evidence>
<keyword evidence="3 8" id="KW-0238">DNA-binding</keyword>
<evidence type="ECO:0000256" key="2">
    <source>
        <dbReference type="ARBA" id="ARBA00023015"/>
    </source>
</evidence>
<dbReference type="InterPro" id="IPR016032">
    <property type="entry name" value="Sig_transdc_resp-reg_C-effctor"/>
</dbReference>
<dbReference type="Proteomes" id="UP000234775">
    <property type="component" value="Unassembled WGS sequence"/>
</dbReference>
<keyword evidence="4" id="KW-0804">Transcription</keyword>
<dbReference type="InterPro" id="IPR058245">
    <property type="entry name" value="NreC/VraR/RcsB-like_REC"/>
</dbReference>
<evidence type="ECO:0000256" key="3">
    <source>
        <dbReference type="ARBA" id="ARBA00023125"/>
    </source>
</evidence>
<dbReference type="EMBL" id="PKGZ01000004">
    <property type="protein sequence ID" value="PKY91251.1"/>
    <property type="molecule type" value="Genomic_DNA"/>
</dbReference>
<gene>
    <name evidence="8" type="ORF">CYJ27_06005</name>
</gene>
<dbReference type="RefSeq" id="WP_101660485.1">
    <property type="nucleotide sequence ID" value="NZ_PKGZ01000004.1"/>
</dbReference>
<feature type="domain" description="Response regulatory" evidence="7">
    <location>
        <begin position="2"/>
        <end position="123"/>
    </location>
</feature>
<dbReference type="SMART" id="SM00421">
    <property type="entry name" value="HTH_LUXR"/>
    <property type="match status" value="1"/>
</dbReference>
<feature type="modified residue" description="4-aspartylphosphate" evidence="5">
    <location>
        <position position="58"/>
    </location>
</feature>
<feature type="domain" description="HTH luxR-type" evidence="6">
    <location>
        <begin position="151"/>
        <end position="216"/>
    </location>
</feature>
<dbReference type="PRINTS" id="PR00038">
    <property type="entry name" value="HTHLUXR"/>
</dbReference>
<dbReference type="CDD" id="cd06170">
    <property type="entry name" value="LuxR_C_like"/>
    <property type="match status" value="1"/>
</dbReference>
<dbReference type="PANTHER" id="PTHR43214:SF43">
    <property type="entry name" value="TWO-COMPONENT RESPONSE REGULATOR"/>
    <property type="match status" value="1"/>
</dbReference>
<evidence type="ECO:0000313" key="9">
    <source>
        <dbReference type="Proteomes" id="UP000234775"/>
    </source>
</evidence>
<dbReference type="Pfam" id="PF00196">
    <property type="entry name" value="GerE"/>
    <property type="match status" value="1"/>
</dbReference>
<evidence type="ECO:0000256" key="1">
    <source>
        <dbReference type="ARBA" id="ARBA00022553"/>
    </source>
</evidence>
<evidence type="ECO:0000313" key="8">
    <source>
        <dbReference type="EMBL" id="PKY91251.1"/>
    </source>
</evidence>
<dbReference type="SUPFAM" id="SSF52172">
    <property type="entry name" value="CheY-like"/>
    <property type="match status" value="1"/>
</dbReference>
<evidence type="ECO:0000256" key="5">
    <source>
        <dbReference type="PROSITE-ProRule" id="PRU00169"/>
    </source>
</evidence>
<protein>
    <submittedName>
        <fullName evidence="8">DNA-binding response regulator</fullName>
    </submittedName>
</protein>
<dbReference type="Gene3D" id="3.40.50.2300">
    <property type="match status" value="1"/>
</dbReference>